<dbReference type="Proteomes" id="UP001237207">
    <property type="component" value="Unassembled WGS sequence"/>
</dbReference>
<dbReference type="PANTHER" id="PTHR30055:SF212">
    <property type="entry name" value="TETR-FAMILY FAMILY TRANSCRIPTIONAL REGULATOR"/>
    <property type="match status" value="1"/>
</dbReference>
<keyword evidence="5" id="KW-1185">Reference proteome</keyword>
<dbReference type="PROSITE" id="PS50977">
    <property type="entry name" value="HTH_TETR_2"/>
    <property type="match status" value="1"/>
</dbReference>
<sequence>MSPRKSVDEELSKEKIMDVARGLFVKEGYSNVSMRMIAKELNYSHGAIYYHFQNKAELFYAVVSRDFSLLQEELERILTLDLSQEEKLREVLLGFIRFGLNYQSHYEMMFLTKEEELRNYQVQNSNLVYEKFAQSLHLLSNRTLKLREIWSIFLAIHGFVAHYCGCGQSFEDVKGLANFHVDFVLKGILVD</sequence>
<dbReference type="GO" id="GO:0000976">
    <property type="term" value="F:transcription cis-regulatory region binding"/>
    <property type="evidence" value="ECO:0007669"/>
    <property type="project" value="TreeGrafter"/>
</dbReference>
<dbReference type="AlphaFoldDB" id="A0AAJ1T074"/>
<dbReference type="Gene3D" id="1.10.357.10">
    <property type="entry name" value="Tetracycline Repressor, domain 2"/>
    <property type="match status" value="1"/>
</dbReference>
<feature type="DNA-binding region" description="H-T-H motif" evidence="2">
    <location>
        <begin position="33"/>
        <end position="52"/>
    </location>
</feature>
<dbReference type="RefSeq" id="WP_307258090.1">
    <property type="nucleotide sequence ID" value="NZ_JAUSUC010000035.1"/>
</dbReference>
<name>A0AAJ1T074_9BACI</name>
<evidence type="ECO:0000313" key="4">
    <source>
        <dbReference type="EMBL" id="MDQ0216094.1"/>
    </source>
</evidence>
<accession>A0AAJ1T074</accession>
<dbReference type="SUPFAM" id="SSF46689">
    <property type="entry name" value="Homeodomain-like"/>
    <property type="match status" value="1"/>
</dbReference>
<evidence type="ECO:0000313" key="5">
    <source>
        <dbReference type="Proteomes" id="UP001237207"/>
    </source>
</evidence>
<dbReference type="EMBL" id="JAUSUC010000035">
    <property type="protein sequence ID" value="MDQ0216094.1"/>
    <property type="molecule type" value="Genomic_DNA"/>
</dbReference>
<organism evidence="4 5">
    <name type="scientific">Oikeobacillus pervagus</name>
    <dbReference type="NCBI Taxonomy" id="1325931"/>
    <lineage>
        <taxon>Bacteria</taxon>
        <taxon>Bacillati</taxon>
        <taxon>Bacillota</taxon>
        <taxon>Bacilli</taxon>
        <taxon>Bacillales</taxon>
        <taxon>Bacillaceae</taxon>
        <taxon>Oikeobacillus</taxon>
    </lineage>
</organism>
<feature type="domain" description="HTH tetR-type" evidence="3">
    <location>
        <begin position="10"/>
        <end position="70"/>
    </location>
</feature>
<protein>
    <submittedName>
        <fullName evidence="4">AcrR family transcriptional regulator</fullName>
    </submittedName>
</protein>
<evidence type="ECO:0000259" key="3">
    <source>
        <dbReference type="PROSITE" id="PS50977"/>
    </source>
</evidence>
<dbReference type="PANTHER" id="PTHR30055">
    <property type="entry name" value="HTH-TYPE TRANSCRIPTIONAL REGULATOR RUTR"/>
    <property type="match status" value="1"/>
</dbReference>
<reference evidence="4" key="1">
    <citation type="submission" date="2023-07" db="EMBL/GenBank/DDBJ databases">
        <title>Genomic Encyclopedia of Type Strains, Phase IV (KMG-IV): sequencing the most valuable type-strain genomes for metagenomic binning, comparative biology and taxonomic classification.</title>
        <authorList>
            <person name="Goeker M."/>
        </authorList>
    </citation>
    <scope>NUCLEOTIDE SEQUENCE</scope>
    <source>
        <strain evidence="4">DSM 23947</strain>
    </source>
</reference>
<dbReference type="GO" id="GO:0003700">
    <property type="term" value="F:DNA-binding transcription factor activity"/>
    <property type="evidence" value="ECO:0007669"/>
    <property type="project" value="TreeGrafter"/>
</dbReference>
<comment type="caution">
    <text evidence="4">The sequence shown here is derived from an EMBL/GenBank/DDBJ whole genome shotgun (WGS) entry which is preliminary data.</text>
</comment>
<keyword evidence="1 2" id="KW-0238">DNA-binding</keyword>
<dbReference type="InterPro" id="IPR009057">
    <property type="entry name" value="Homeodomain-like_sf"/>
</dbReference>
<dbReference type="InterPro" id="IPR001647">
    <property type="entry name" value="HTH_TetR"/>
</dbReference>
<gene>
    <name evidence="4" type="ORF">J2S13_002516</name>
</gene>
<dbReference type="PRINTS" id="PR00455">
    <property type="entry name" value="HTHTETR"/>
</dbReference>
<dbReference type="Pfam" id="PF00440">
    <property type="entry name" value="TetR_N"/>
    <property type="match status" value="1"/>
</dbReference>
<proteinExistence type="predicted"/>
<dbReference type="InterPro" id="IPR050109">
    <property type="entry name" value="HTH-type_TetR-like_transc_reg"/>
</dbReference>
<evidence type="ECO:0000256" key="2">
    <source>
        <dbReference type="PROSITE-ProRule" id="PRU00335"/>
    </source>
</evidence>
<evidence type="ECO:0000256" key="1">
    <source>
        <dbReference type="ARBA" id="ARBA00023125"/>
    </source>
</evidence>